<dbReference type="GeneID" id="89979068"/>
<dbReference type="EMBL" id="JAVRRD010000005">
    <property type="protein sequence ID" value="KAK5058650.1"/>
    <property type="molecule type" value="Genomic_DNA"/>
</dbReference>
<dbReference type="AlphaFoldDB" id="A0AAV9NJA2"/>
<accession>A0AAV9NJA2</accession>
<reference evidence="2 3" key="1">
    <citation type="submission" date="2023-08" db="EMBL/GenBank/DDBJ databases">
        <title>Black Yeasts Isolated from many extreme environments.</title>
        <authorList>
            <person name="Coleine C."/>
            <person name="Stajich J.E."/>
            <person name="Selbmann L."/>
        </authorList>
    </citation>
    <scope>NUCLEOTIDE SEQUENCE [LARGE SCALE GENOMIC DNA]</scope>
    <source>
        <strain evidence="2 3">CCFEE 5792</strain>
    </source>
</reference>
<evidence type="ECO:0000313" key="3">
    <source>
        <dbReference type="Proteomes" id="UP001358417"/>
    </source>
</evidence>
<keyword evidence="1" id="KW-0732">Signal</keyword>
<evidence type="ECO:0000313" key="2">
    <source>
        <dbReference type="EMBL" id="KAK5058650.1"/>
    </source>
</evidence>
<sequence length="93" mass="9942">MVLLKLILSLGLMGATAVNAIPTPEATTGGHDRLPGCGEVNVLLTGLPPYHPLVIQQGHDPNGTEIGLRESQKMAVDAGYNVRCEFYGNRFPE</sequence>
<keyword evidence="3" id="KW-1185">Reference proteome</keyword>
<feature type="signal peptide" evidence="1">
    <location>
        <begin position="1"/>
        <end position="20"/>
    </location>
</feature>
<feature type="chain" id="PRO_5044024155" evidence="1">
    <location>
        <begin position="21"/>
        <end position="93"/>
    </location>
</feature>
<proteinExistence type="predicted"/>
<organism evidence="2 3">
    <name type="scientific">Exophiala bonariae</name>
    <dbReference type="NCBI Taxonomy" id="1690606"/>
    <lineage>
        <taxon>Eukaryota</taxon>
        <taxon>Fungi</taxon>
        <taxon>Dikarya</taxon>
        <taxon>Ascomycota</taxon>
        <taxon>Pezizomycotina</taxon>
        <taxon>Eurotiomycetes</taxon>
        <taxon>Chaetothyriomycetidae</taxon>
        <taxon>Chaetothyriales</taxon>
        <taxon>Herpotrichiellaceae</taxon>
        <taxon>Exophiala</taxon>
    </lineage>
</organism>
<dbReference type="Proteomes" id="UP001358417">
    <property type="component" value="Unassembled WGS sequence"/>
</dbReference>
<dbReference type="RefSeq" id="XP_064709173.1">
    <property type="nucleotide sequence ID" value="XM_064854447.1"/>
</dbReference>
<gene>
    <name evidence="2" type="ORF">LTR84_010914</name>
</gene>
<evidence type="ECO:0000256" key="1">
    <source>
        <dbReference type="SAM" id="SignalP"/>
    </source>
</evidence>
<name>A0AAV9NJA2_9EURO</name>
<comment type="caution">
    <text evidence="2">The sequence shown here is derived from an EMBL/GenBank/DDBJ whole genome shotgun (WGS) entry which is preliminary data.</text>
</comment>
<protein>
    <submittedName>
        <fullName evidence="2">Uncharacterized protein</fullName>
    </submittedName>
</protein>